<dbReference type="SUPFAM" id="SSF52540">
    <property type="entry name" value="P-loop containing nucleoside triphosphate hydrolases"/>
    <property type="match status" value="2"/>
</dbReference>
<proteinExistence type="predicted"/>
<evidence type="ECO:0000259" key="5">
    <source>
        <dbReference type="PROSITE" id="PS50893"/>
    </source>
</evidence>
<dbReference type="Gene3D" id="3.40.50.300">
    <property type="entry name" value="P-loop containing nucleotide triphosphate hydrolases"/>
    <property type="match status" value="2"/>
</dbReference>
<feature type="domain" description="ABC transporter" evidence="5">
    <location>
        <begin position="353"/>
        <end position="588"/>
    </location>
</feature>
<dbReference type="InterPro" id="IPR050319">
    <property type="entry name" value="ABC_transp_ATP-bind"/>
</dbReference>
<dbReference type="InterPro" id="IPR013563">
    <property type="entry name" value="Oligopep_ABC_C"/>
</dbReference>
<feature type="compositionally biased region" description="Basic and acidic residues" evidence="4">
    <location>
        <begin position="31"/>
        <end position="44"/>
    </location>
</feature>
<dbReference type="Proteomes" id="UP000297604">
    <property type="component" value="Unassembled WGS sequence"/>
</dbReference>
<dbReference type="InterPro" id="IPR003439">
    <property type="entry name" value="ABC_transporter-like_ATP-bd"/>
</dbReference>
<dbReference type="Pfam" id="PF08352">
    <property type="entry name" value="oligo_HPY"/>
    <property type="match status" value="1"/>
</dbReference>
<organism evidence="6 7">
    <name type="scientific">Cryobacterium glucosi</name>
    <dbReference type="NCBI Taxonomy" id="1259175"/>
    <lineage>
        <taxon>Bacteria</taxon>
        <taxon>Bacillati</taxon>
        <taxon>Actinomycetota</taxon>
        <taxon>Actinomycetes</taxon>
        <taxon>Micrococcales</taxon>
        <taxon>Microbacteriaceae</taxon>
        <taxon>Cryobacterium</taxon>
    </lineage>
</organism>
<dbReference type="GO" id="GO:0005524">
    <property type="term" value="F:ATP binding"/>
    <property type="evidence" value="ECO:0007669"/>
    <property type="project" value="UniProtKB-KW"/>
</dbReference>
<dbReference type="InterPro" id="IPR027417">
    <property type="entry name" value="P-loop_NTPase"/>
</dbReference>
<reference evidence="6 7" key="1">
    <citation type="submission" date="2019-03" db="EMBL/GenBank/DDBJ databases">
        <title>Genomics of glacier-inhabiting Cryobacterium strains.</title>
        <authorList>
            <person name="Liu Q."/>
            <person name="Xin Y.-H."/>
        </authorList>
    </citation>
    <scope>NUCLEOTIDE SEQUENCE [LARGE SCALE GENOMIC DNA]</scope>
    <source>
        <strain evidence="6 7">MDB1-5</strain>
    </source>
</reference>
<dbReference type="Pfam" id="PF00005">
    <property type="entry name" value="ABC_tran"/>
    <property type="match status" value="2"/>
</dbReference>
<dbReference type="SMART" id="SM00382">
    <property type="entry name" value="AAA"/>
    <property type="match status" value="2"/>
</dbReference>
<keyword evidence="2" id="KW-0547">Nucleotide-binding</keyword>
<feature type="domain" description="ABC transporter" evidence="5">
    <location>
        <begin position="62"/>
        <end position="309"/>
    </location>
</feature>
<dbReference type="PROSITE" id="PS00211">
    <property type="entry name" value="ABC_TRANSPORTER_1"/>
    <property type="match status" value="2"/>
</dbReference>
<dbReference type="NCBIfam" id="NF007739">
    <property type="entry name" value="PRK10419.1"/>
    <property type="match status" value="2"/>
</dbReference>
<evidence type="ECO:0000256" key="1">
    <source>
        <dbReference type="ARBA" id="ARBA00022448"/>
    </source>
</evidence>
<dbReference type="NCBIfam" id="NF008453">
    <property type="entry name" value="PRK11308.1"/>
    <property type="match status" value="2"/>
</dbReference>
<evidence type="ECO:0000256" key="3">
    <source>
        <dbReference type="ARBA" id="ARBA00022840"/>
    </source>
</evidence>
<dbReference type="InterPro" id="IPR003593">
    <property type="entry name" value="AAA+_ATPase"/>
</dbReference>
<dbReference type="EMBL" id="SOFS01000012">
    <property type="protein sequence ID" value="TFC22741.1"/>
    <property type="molecule type" value="Genomic_DNA"/>
</dbReference>
<evidence type="ECO:0000313" key="7">
    <source>
        <dbReference type="Proteomes" id="UP000297604"/>
    </source>
</evidence>
<sequence>MGRDALGRAHLPEHRRLDEFLPRTLRRAHRDLRDRSRARDRATAEARVTGARADAGAPALLVRGLSVGFGSKPGRDPLVDDVSLEVAPGECLAIVGESGSGKSLTARSLLGLAGTGSWLHADELSVGGTSVLGLSENAWRRRRGRDVGLVLQDALVSLDPLRPIGREIGDTLRLHTNLSAAARARRVLELLAEVGLPDGELRAGQRSGELSGGQRQRALIASAIALRPPLLIADEPTTALDVTVQARILDLFEALLHAGTALVLISHDLAVVSRIADRVAVMSGGRIVETGTTRALLDDPRHDETRRMIAAVPAGQPRGARLSAQDRPNRPAPGVVPGAVPAAVPAVADRVVLEASGLVKSFRMPDRSRLFAVNDVSFTLDRGTTLGIVGESGSGKTTLARLLLALESPDAGEVRVLGETWTGITERARRPMRPALGAVYQDALASFDPRLTVGAVLRDAAGSADRSVELLDRVGLGAAVLGRRPLELSGGQRQRVGIARALAKRPQVLICDEPVSALDMTVQAQVLDLLDELQRDLGLSLVFISHDLGVVQHVSDRIVVIENGSVVETGPTEQVFAAPAHPYTRRLLDAVPRLPAP</sequence>
<accession>A0ABY2ISP9</accession>
<protein>
    <submittedName>
        <fullName evidence="6">ABC transporter ATP-binding protein</fullName>
    </submittedName>
</protein>
<evidence type="ECO:0000256" key="2">
    <source>
        <dbReference type="ARBA" id="ARBA00022741"/>
    </source>
</evidence>
<evidence type="ECO:0000256" key="4">
    <source>
        <dbReference type="SAM" id="MobiDB-lite"/>
    </source>
</evidence>
<keyword evidence="7" id="KW-1185">Reference proteome</keyword>
<dbReference type="InterPro" id="IPR017871">
    <property type="entry name" value="ABC_transporter-like_CS"/>
</dbReference>
<keyword evidence="3 6" id="KW-0067">ATP-binding</keyword>
<dbReference type="CDD" id="cd03257">
    <property type="entry name" value="ABC_NikE_OppD_transporters"/>
    <property type="match status" value="2"/>
</dbReference>
<feature type="region of interest" description="Disordered" evidence="4">
    <location>
        <begin position="31"/>
        <end position="50"/>
    </location>
</feature>
<evidence type="ECO:0000313" key="6">
    <source>
        <dbReference type="EMBL" id="TFC22741.1"/>
    </source>
</evidence>
<gene>
    <name evidence="6" type="ORF">E3O46_04735</name>
</gene>
<name>A0ABY2ISP9_9MICO</name>
<comment type="caution">
    <text evidence="6">The sequence shown here is derived from an EMBL/GenBank/DDBJ whole genome shotgun (WGS) entry which is preliminary data.</text>
</comment>
<dbReference type="PANTHER" id="PTHR43776">
    <property type="entry name" value="TRANSPORT ATP-BINDING PROTEIN"/>
    <property type="match status" value="1"/>
</dbReference>
<dbReference type="PROSITE" id="PS50893">
    <property type="entry name" value="ABC_TRANSPORTER_2"/>
    <property type="match status" value="2"/>
</dbReference>
<keyword evidence="1" id="KW-0813">Transport</keyword>